<reference evidence="2" key="2">
    <citation type="journal article" date="2015" name="Fish Shellfish Immunol.">
        <title>Early steps in the European eel (Anguilla anguilla)-Vibrio vulnificus interaction in the gills: Role of the RtxA13 toxin.</title>
        <authorList>
            <person name="Callol A."/>
            <person name="Pajuelo D."/>
            <person name="Ebbesson L."/>
            <person name="Teles M."/>
            <person name="MacKenzie S."/>
            <person name="Amaro C."/>
        </authorList>
    </citation>
    <scope>NUCLEOTIDE SEQUENCE</scope>
</reference>
<proteinExistence type="predicted"/>
<dbReference type="AlphaFoldDB" id="A0A0E9RUG4"/>
<protein>
    <submittedName>
        <fullName evidence="2">Uncharacterized protein</fullName>
    </submittedName>
</protein>
<organism evidence="2">
    <name type="scientific">Anguilla anguilla</name>
    <name type="common">European freshwater eel</name>
    <name type="synonym">Muraena anguilla</name>
    <dbReference type="NCBI Taxonomy" id="7936"/>
    <lineage>
        <taxon>Eukaryota</taxon>
        <taxon>Metazoa</taxon>
        <taxon>Chordata</taxon>
        <taxon>Craniata</taxon>
        <taxon>Vertebrata</taxon>
        <taxon>Euteleostomi</taxon>
        <taxon>Actinopterygii</taxon>
        <taxon>Neopterygii</taxon>
        <taxon>Teleostei</taxon>
        <taxon>Anguilliformes</taxon>
        <taxon>Anguillidae</taxon>
        <taxon>Anguilla</taxon>
    </lineage>
</organism>
<dbReference type="EMBL" id="GBXM01076669">
    <property type="protein sequence ID" value="JAH31908.1"/>
    <property type="molecule type" value="Transcribed_RNA"/>
</dbReference>
<evidence type="ECO:0000256" key="1">
    <source>
        <dbReference type="SAM" id="MobiDB-lite"/>
    </source>
</evidence>
<feature type="region of interest" description="Disordered" evidence="1">
    <location>
        <begin position="1"/>
        <end position="23"/>
    </location>
</feature>
<reference evidence="2" key="1">
    <citation type="submission" date="2014-11" db="EMBL/GenBank/DDBJ databases">
        <authorList>
            <person name="Amaro Gonzalez C."/>
        </authorList>
    </citation>
    <scope>NUCLEOTIDE SEQUENCE</scope>
</reference>
<name>A0A0E9RUG4_ANGAN</name>
<accession>A0A0E9RUG4</accession>
<sequence length="60" mass="6564">MALGPAHPDTPIGSQECEHMLPPWKPHPGLSRCSLGFGTEKIKMKDNKKKRPGLAQTEKG</sequence>
<evidence type="ECO:0000313" key="2">
    <source>
        <dbReference type="EMBL" id="JAH31908.1"/>
    </source>
</evidence>